<dbReference type="InterPro" id="IPR015421">
    <property type="entry name" value="PyrdxlP-dep_Trfase_major"/>
</dbReference>
<dbReference type="InterPro" id="IPR022834">
    <property type="entry name" value="AONS_Proteobacteria"/>
</dbReference>
<evidence type="ECO:0000256" key="5">
    <source>
        <dbReference type="ARBA" id="ARBA00022679"/>
    </source>
</evidence>
<dbReference type="PANTHER" id="PTHR13693">
    <property type="entry name" value="CLASS II AMINOTRANSFERASE/8-AMINO-7-OXONONANOATE SYNTHASE"/>
    <property type="match status" value="1"/>
</dbReference>
<gene>
    <name evidence="9 11" type="primary">bioF</name>
    <name evidence="11" type="ORF">MECH1_V1_0674</name>
</gene>
<dbReference type="PANTHER" id="PTHR13693:SF100">
    <property type="entry name" value="8-AMINO-7-OXONONANOATE SYNTHASE"/>
    <property type="match status" value="1"/>
</dbReference>
<feature type="binding site" evidence="9">
    <location>
        <position position="207"/>
    </location>
    <ligand>
        <name>pyridoxal 5'-phosphate</name>
        <dbReference type="ChEBI" id="CHEBI:597326"/>
    </ligand>
</feature>
<dbReference type="RefSeq" id="WP_348759001.1">
    <property type="nucleotide sequence ID" value="NZ_OZ026884.1"/>
</dbReference>
<reference evidence="11 12" key="1">
    <citation type="submission" date="2024-04" db="EMBL/GenBank/DDBJ databases">
        <authorList>
            <person name="Cremers G."/>
        </authorList>
    </citation>
    <scope>NUCLEOTIDE SEQUENCE [LARGE SCALE GENOMIC DNA]</scope>
    <source>
        <strain evidence="11">MeCH1-AG</strain>
    </source>
</reference>
<keyword evidence="5 9" id="KW-0808">Transferase</keyword>
<evidence type="ECO:0000256" key="7">
    <source>
        <dbReference type="ARBA" id="ARBA00022898"/>
    </source>
</evidence>
<evidence type="ECO:0000256" key="9">
    <source>
        <dbReference type="HAMAP-Rule" id="MF_01693"/>
    </source>
</evidence>
<dbReference type="InterPro" id="IPR015424">
    <property type="entry name" value="PyrdxlP-dep_Trfase"/>
</dbReference>
<dbReference type="InterPro" id="IPR050087">
    <property type="entry name" value="AON_synthase_class-II"/>
</dbReference>
<feature type="binding site" evidence="9">
    <location>
        <position position="236"/>
    </location>
    <ligand>
        <name>pyridoxal 5'-phosphate</name>
        <dbReference type="ChEBI" id="CHEBI:597326"/>
    </ligand>
</feature>
<proteinExistence type="inferred from homology"/>
<dbReference type="InterPro" id="IPR004839">
    <property type="entry name" value="Aminotransferase_I/II_large"/>
</dbReference>
<name>A0ABM9NFS8_9GAMM</name>
<dbReference type="PROSITE" id="PS00599">
    <property type="entry name" value="AA_TRANSFER_CLASS_2"/>
    <property type="match status" value="1"/>
</dbReference>
<evidence type="ECO:0000256" key="3">
    <source>
        <dbReference type="ARBA" id="ARBA00010008"/>
    </source>
</evidence>
<feature type="binding site" evidence="9">
    <location>
        <position position="353"/>
    </location>
    <ligand>
        <name>substrate</name>
    </ligand>
</feature>
<comment type="catalytic activity">
    <reaction evidence="8 9">
        <text>6-carboxyhexanoyl-[ACP] + L-alanine + H(+) = (8S)-8-amino-7-oxononanoate + holo-[ACP] + CO2</text>
        <dbReference type="Rhea" id="RHEA:42288"/>
        <dbReference type="Rhea" id="RHEA-COMP:9685"/>
        <dbReference type="Rhea" id="RHEA-COMP:9955"/>
        <dbReference type="ChEBI" id="CHEBI:15378"/>
        <dbReference type="ChEBI" id="CHEBI:16526"/>
        <dbReference type="ChEBI" id="CHEBI:57972"/>
        <dbReference type="ChEBI" id="CHEBI:64479"/>
        <dbReference type="ChEBI" id="CHEBI:78846"/>
        <dbReference type="ChEBI" id="CHEBI:149468"/>
        <dbReference type="EC" id="2.3.1.47"/>
    </reaction>
</comment>
<evidence type="ECO:0000313" key="11">
    <source>
        <dbReference type="EMBL" id="CAL1239450.1"/>
    </source>
</evidence>
<dbReference type="InterPro" id="IPR001917">
    <property type="entry name" value="Aminotrans_II_pyridoxalP_BS"/>
</dbReference>
<feature type="domain" description="Aminotransferase class I/classII large" evidence="10">
    <location>
        <begin position="40"/>
        <end position="381"/>
    </location>
</feature>
<comment type="pathway">
    <text evidence="2 9">Cofactor biosynthesis; biotin biosynthesis.</text>
</comment>
<keyword evidence="12" id="KW-1185">Reference proteome</keyword>
<comment type="function">
    <text evidence="9">Catalyzes the decarboxylative condensation of pimeloyl-[acyl-carrier protein] and L-alanine to produce 8-amino-7-oxononanoate (AON), [acyl-carrier protein], and carbon dioxide.</text>
</comment>
<evidence type="ECO:0000313" key="12">
    <source>
        <dbReference type="Proteomes" id="UP001497493"/>
    </source>
</evidence>
<evidence type="ECO:0000256" key="6">
    <source>
        <dbReference type="ARBA" id="ARBA00022756"/>
    </source>
</evidence>
<keyword evidence="7 9" id="KW-0663">Pyridoxal phosphate</keyword>
<keyword evidence="6 9" id="KW-0093">Biotin biosynthesis</keyword>
<evidence type="ECO:0000256" key="8">
    <source>
        <dbReference type="ARBA" id="ARBA00047715"/>
    </source>
</evidence>
<organism evidence="11 12">
    <name type="scientific">Candidatus Methylocalor cossyra</name>
    <dbReference type="NCBI Taxonomy" id="3108543"/>
    <lineage>
        <taxon>Bacteria</taxon>
        <taxon>Pseudomonadati</taxon>
        <taxon>Pseudomonadota</taxon>
        <taxon>Gammaproteobacteria</taxon>
        <taxon>Methylococcales</taxon>
        <taxon>Methylococcaceae</taxon>
        <taxon>Candidatus Methylocalor</taxon>
    </lineage>
</organism>
<evidence type="ECO:0000256" key="1">
    <source>
        <dbReference type="ARBA" id="ARBA00001933"/>
    </source>
</evidence>
<dbReference type="Pfam" id="PF00155">
    <property type="entry name" value="Aminotran_1_2"/>
    <property type="match status" value="1"/>
</dbReference>
<dbReference type="Gene3D" id="3.40.640.10">
    <property type="entry name" value="Type I PLP-dependent aspartate aminotransferase-like (Major domain)"/>
    <property type="match status" value="1"/>
</dbReference>
<protein>
    <recommendedName>
        <fullName evidence="9">8-amino-7-oxononanoate synthase</fullName>
        <shortName evidence="9">AONS</shortName>
        <ecNumber evidence="9">2.3.1.47</ecNumber>
    </recommendedName>
    <alternativeName>
        <fullName evidence="9">7-keto-8-amino-pelargonic acid synthase</fullName>
        <shortName evidence="9">7-KAP synthase</shortName>
        <shortName evidence="9">KAPA synthase</shortName>
    </alternativeName>
    <alternativeName>
        <fullName evidence="9">8-amino-7-ketopelargonate synthase</fullName>
    </alternativeName>
</protein>
<feature type="binding site" evidence="9">
    <location>
        <position position="179"/>
    </location>
    <ligand>
        <name>pyridoxal 5'-phosphate</name>
        <dbReference type="ChEBI" id="CHEBI:597326"/>
    </ligand>
</feature>
<evidence type="ECO:0000256" key="2">
    <source>
        <dbReference type="ARBA" id="ARBA00004746"/>
    </source>
</evidence>
<feature type="binding site" evidence="9">
    <location>
        <begin position="108"/>
        <end position="109"/>
    </location>
    <ligand>
        <name>pyridoxal 5'-phosphate</name>
        <dbReference type="ChEBI" id="CHEBI:597326"/>
    </ligand>
</feature>
<dbReference type="InterPro" id="IPR015422">
    <property type="entry name" value="PyrdxlP-dep_Trfase_small"/>
</dbReference>
<comment type="similarity">
    <text evidence="3 9">Belongs to the class-II pyridoxal-phosphate-dependent aminotransferase family. BioF subfamily.</text>
</comment>
<dbReference type="NCBIfam" id="TIGR00858">
    <property type="entry name" value="bioF"/>
    <property type="match status" value="1"/>
</dbReference>
<dbReference type="SUPFAM" id="SSF53383">
    <property type="entry name" value="PLP-dependent transferases"/>
    <property type="match status" value="1"/>
</dbReference>
<feature type="binding site" evidence="9">
    <location>
        <position position="21"/>
    </location>
    <ligand>
        <name>substrate</name>
    </ligand>
</feature>
<feature type="binding site" evidence="9">
    <location>
        <position position="133"/>
    </location>
    <ligand>
        <name>substrate</name>
    </ligand>
</feature>
<feature type="modified residue" description="N6-(pyridoxal phosphate)lysine" evidence="9">
    <location>
        <position position="239"/>
    </location>
</feature>
<dbReference type="InterPro" id="IPR004723">
    <property type="entry name" value="AONS_Archaea/Proteobacteria"/>
</dbReference>
<keyword evidence="11" id="KW-0012">Acyltransferase</keyword>
<dbReference type="HAMAP" id="MF_01693">
    <property type="entry name" value="BioF_aminotrans_2"/>
    <property type="match status" value="1"/>
</dbReference>
<evidence type="ECO:0000259" key="10">
    <source>
        <dbReference type="Pfam" id="PF00155"/>
    </source>
</evidence>
<comment type="cofactor">
    <cofactor evidence="1 9">
        <name>pyridoxal 5'-phosphate</name>
        <dbReference type="ChEBI" id="CHEBI:597326"/>
    </cofactor>
</comment>
<dbReference type="EC" id="2.3.1.47" evidence="9"/>
<dbReference type="GO" id="GO:0008710">
    <property type="term" value="F:8-amino-7-oxononanoate synthase activity"/>
    <property type="evidence" value="ECO:0007669"/>
    <property type="project" value="UniProtKB-EC"/>
</dbReference>
<sequence>MIARGELGAWLAELAGQGLYRQRRVLESPQGALVVVEGRPLVNFCSNDYLGLASHPEVVEALRAGAARYGVGAGAAHLVCGHGRAHQALEEELAEFTGRERALLFSSGYLANLGVVSALAGRRDTIFADRLNHASLLDGARLAGARLERYPHADLDALDSALARCPTRGRLIVSDGVFSMDGDVAPARELAVLARRYDAWLMIDDAHGLGVLGTEGGGSLAALGLDQDDVPVLIGTLGKAFGTAGAFVAGKAKLIDYLLQRTRTYLYTTAPPPALAEATRAALRLARKDAWRRQHLARLITRFRAGATMLGLPLGASTTPIQPLIVGDNRAAVRLSQALWSAGFLVAAIRPPTVPAGTARLRIALSAAHTDDQVDRLLEALASALAEVLGKAGQRPEEAEP</sequence>
<dbReference type="EMBL" id="OZ026884">
    <property type="protein sequence ID" value="CAL1239450.1"/>
    <property type="molecule type" value="Genomic_DNA"/>
</dbReference>
<dbReference type="CDD" id="cd06454">
    <property type="entry name" value="KBL_like"/>
    <property type="match status" value="1"/>
</dbReference>
<dbReference type="Gene3D" id="3.90.1150.10">
    <property type="entry name" value="Aspartate Aminotransferase, domain 1"/>
    <property type="match status" value="1"/>
</dbReference>
<dbReference type="Proteomes" id="UP001497493">
    <property type="component" value="Chromosome"/>
</dbReference>
<evidence type="ECO:0000256" key="4">
    <source>
        <dbReference type="ARBA" id="ARBA00011738"/>
    </source>
</evidence>
<comment type="subunit">
    <text evidence="4 9">Homodimer.</text>
</comment>
<accession>A0ABM9NFS8</accession>